<gene>
    <name evidence="1" type="ORF">BSP0115_LOCUS8853</name>
</gene>
<organism evidence="1">
    <name type="scientific">Bicosoecida sp. CB-2014</name>
    <dbReference type="NCBI Taxonomy" id="1486930"/>
    <lineage>
        <taxon>Eukaryota</taxon>
        <taxon>Sar</taxon>
        <taxon>Stramenopiles</taxon>
        <taxon>Bigyra</taxon>
        <taxon>Opalozoa</taxon>
        <taxon>Bicosoecida</taxon>
    </lineage>
</organism>
<accession>A0A7S1CE12</accession>
<name>A0A7S1CE12_9STRA</name>
<proteinExistence type="predicted"/>
<reference evidence="1" key="1">
    <citation type="submission" date="2021-01" db="EMBL/GenBank/DDBJ databases">
        <authorList>
            <person name="Corre E."/>
            <person name="Pelletier E."/>
            <person name="Niang G."/>
            <person name="Scheremetjew M."/>
            <person name="Finn R."/>
            <person name="Kale V."/>
            <person name="Holt S."/>
            <person name="Cochrane G."/>
            <person name="Meng A."/>
            <person name="Brown T."/>
            <person name="Cohen L."/>
        </authorList>
    </citation>
    <scope>NUCLEOTIDE SEQUENCE</scope>
    <source>
        <strain evidence="1">Ms1</strain>
    </source>
</reference>
<dbReference type="EMBL" id="HBFS01012944">
    <property type="protein sequence ID" value="CAD8915596.1"/>
    <property type="molecule type" value="Transcribed_RNA"/>
</dbReference>
<protein>
    <submittedName>
        <fullName evidence="1">Uncharacterized protein</fullName>
    </submittedName>
</protein>
<evidence type="ECO:0000313" key="1">
    <source>
        <dbReference type="EMBL" id="CAD8915596.1"/>
    </source>
</evidence>
<sequence>MGPYRTLIRHGANIIAVDIPRDGMWRELIALARNSPGTLHVPCLKPKDDKRSDAEFAAFVEDSAAAGTKEGDAAVASVAGCDLLGQTPEIKNWVLEVSEGHRIVIGNHTYLDGELHVRLSIAADAIIAACQQARKRTKDVGCAFLCSPTDVFLHPPEAVEHAKRNHRNAPLWQKLVAPLFKMKVNARKPVKCDDGEERTAVDGLVIEQGPNYALAKRIQHWRVMVSRHEGYFASSNIAPSTATASVLSNKIFAVAYRGQAKFAAMEIVYQELSKAVMGGLLIHDVRNADSAAQPQNKVKLDHPMETFGEGAFHGGVWRTPFAFRTTGTVTFIVGFFNQFGIPFVTVEAAIVAAVAQLTSVAL</sequence>
<dbReference type="AlphaFoldDB" id="A0A7S1CE12"/>